<keyword evidence="3" id="KW-1185">Reference proteome</keyword>
<evidence type="ECO:0000256" key="1">
    <source>
        <dbReference type="SAM" id="MobiDB-lite"/>
    </source>
</evidence>
<dbReference type="Proteomes" id="UP000436088">
    <property type="component" value="Unassembled WGS sequence"/>
</dbReference>
<accession>A0A6A2XFC1</accession>
<dbReference type="PANTHER" id="PTHR12112:SF39">
    <property type="entry name" value="EG:152A3.5 PROTEIN (FBGN0003116_PN PROTEIN)"/>
    <property type="match status" value="1"/>
</dbReference>
<dbReference type="AlphaFoldDB" id="A0A6A2XFC1"/>
<evidence type="ECO:0000313" key="2">
    <source>
        <dbReference type="EMBL" id="KAE8655197.1"/>
    </source>
</evidence>
<feature type="region of interest" description="Disordered" evidence="1">
    <location>
        <begin position="1"/>
        <end position="31"/>
    </location>
</feature>
<keyword evidence="2" id="KW-0812">Transmembrane</keyword>
<dbReference type="FunFam" id="3.90.1640.10:FF:000010">
    <property type="entry name" value="Uncharacterized protein"/>
    <property type="match status" value="1"/>
</dbReference>
<gene>
    <name evidence="2" type="ORF">F3Y22_tig00117034pilonHSYRG01190</name>
</gene>
<protein>
    <submittedName>
        <fullName evidence="2">Nitrate transmembrane transporter</fullName>
    </submittedName>
</protein>
<dbReference type="Gene3D" id="3.90.1640.10">
    <property type="entry name" value="inorganic pyrophosphatase (n-terminal core)"/>
    <property type="match status" value="1"/>
</dbReference>
<feature type="compositionally biased region" description="Polar residues" evidence="1">
    <location>
        <begin position="219"/>
        <end position="229"/>
    </location>
</feature>
<feature type="compositionally biased region" description="Basic and acidic residues" evidence="1">
    <location>
        <begin position="1"/>
        <end position="27"/>
    </location>
</feature>
<organism evidence="2 3">
    <name type="scientific">Hibiscus syriacus</name>
    <name type="common">Rose of Sharon</name>
    <dbReference type="NCBI Taxonomy" id="106335"/>
    <lineage>
        <taxon>Eukaryota</taxon>
        <taxon>Viridiplantae</taxon>
        <taxon>Streptophyta</taxon>
        <taxon>Embryophyta</taxon>
        <taxon>Tracheophyta</taxon>
        <taxon>Spermatophyta</taxon>
        <taxon>Magnoliopsida</taxon>
        <taxon>eudicotyledons</taxon>
        <taxon>Gunneridae</taxon>
        <taxon>Pentapetalae</taxon>
        <taxon>rosids</taxon>
        <taxon>malvids</taxon>
        <taxon>Malvales</taxon>
        <taxon>Malvaceae</taxon>
        <taxon>Malvoideae</taxon>
        <taxon>Hibiscus</taxon>
    </lineage>
</organism>
<feature type="region of interest" description="Disordered" evidence="1">
    <location>
        <begin position="57"/>
        <end position="333"/>
    </location>
</feature>
<dbReference type="GO" id="GO:0005737">
    <property type="term" value="C:cytoplasm"/>
    <property type="evidence" value="ECO:0007669"/>
    <property type="project" value="TreeGrafter"/>
</dbReference>
<dbReference type="EMBL" id="VEPZ02001782">
    <property type="protein sequence ID" value="KAE8655197.1"/>
    <property type="molecule type" value="Genomic_DNA"/>
</dbReference>
<reference evidence="2" key="1">
    <citation type="submission" date="2019-09" db="EMBL/GenBank/DDBJ databases">
        <title>Draft genome information of white flower Hibiscus syriacus.</title>
        <authorList>
            <person name="Kim Y.-M."/>
        </authorList>
    </citation>
    <scope>NUCLEOTIDE SEQUENCE [LARGE SCALE GENOMIC DNA]</scope>
    <source>
        <strain evidence="2">YM2019G1</strain>
    </source>
</reference>
<feature type="compositionally biased region" description="Polar residues" evidence="1">
    <location>
        <begin position="564"/>
        <end position="582"/>
    </location>
</feature>
<proteinExistence type="predicted"/>
<sequence>MDHRKLSRDSSLQKKAFENRRKAEENQQHVPDLTDFINDMFFGTVNDDKKTFYNLTGNAGGGSGVVGKLMDEDDDDFDSSTRSNSSKLTEEWLEEARRMVASSPRCGSPSSLNGSPRFAATQPGRLSLSSSFERRDPLSRSARRHRQLEGISGEILSKSAKHSRNKSETLDTDNSPAADQISPAETGRKWFSNILKPTNHTPPSNGPPSPTAGHDVTASPASTLPPRQSTFRRSRFQADPSAQGFQVPAPSFRTTLKPQPPLEETQFLSPPKNLIESSQRRSISSSTCFFQQNKPLSPPRNLVESAQRRSISKSTCSLEKIQPSNENGWSREDDETREISLNGFLKDQRAKFEVILSGEGESKAKIILSGPSNSTSSMVAAICYAWLLDKRGKKSKGGDEVIVPVMNVRRERMWKHRQAAWLFHHVGLDATSLLFADEVDVETLMMAGQLSILVVGQDVLKTNGEVGSQCTLLTDNYCEDAYELLQTTMLKKLLLSGILLDTQNLNAYAKQSIARDAEAIQLLIVGSAPNYRHALFDQLMQDERDSSFTEALQHNYGKPPNDGAESTPSNSRLEASATNSDKNFNHARTGKVNKSPRPGYAKPGASPAPEASRGKSKFFLAKWFGFGSK</sequence>
<evidence type="ECO:0000313" key="3">
    <source>
        <dbReference type="Proteomes" id="UP000436088"/>
    </source>
</evidence>
<dbReference type="GO" id="GO:0004309">
    <property type="term" value="F:exopolyphosphatase activity"/>
    <property type="evidence" value="ECO:0007669"/>
    <property type="project" value="TreeGrafter"/>
</dbReference>
<feature type="region of interest" description="Disordered" evidence="1">
    <location>
        <begin position="552"/>
        <end position="613"/>
    </location>
</feature>
<feature type="compositionally biased region" description="Basic and acidic residues" evidence="1">
    <location>
        <begin position="88"/>
        <end position="98"/>
    </location>
</feature>
<name>A0A6A2XFC1_HIBSY</name>
<keyword evidence="2" id="KW-0472">Membrane</keyword>
<feature type="compositionally biased region" description="Polar residues" evidence="1">
    <location>
        <begin position="308"/>
        <end position="328"/>
    </location>
</feature>
<dbReference type="PANTHER" id="PTHR12112">
    <property type="entry name" value="BNIP - RELATED"/>
    <property type="match status" value="1"/>
</dbReference>
<comment type="caution">
    <text evidence="2">The sequence shown here is derived from an EMBL/GenBank/DDBJ whole genome shotgun (WGS) entry which is preliminary data.</text>
</comment>